<accession>A0ABV2GAM7</accession>
<comment type="caution">
    <text evidence="3">The sequence shown here is derived from an EMBL/GenBank/DDBJ whole genome shotgun (WGS) entry which is preliminary data.</text>
</comment>
<organism evidence="3 4">
    <name type="scientific">Bhargavaea ullalensis</name>
    <dbReference type="NCBI Taxonomy" id="1265685"/>
    <lineage>
        <taxon>Bacteria</taxon>
        <taxon>Bacillati</taxon>
        <taxon>Bacillota</taxon>
        <taxon>Bacilli</taxon>
        <taxon>Bacillales</taxon>
        <taxon>Caryophanaceae</taxon>
        <taxon>Bhargavaea</taxon>
    </lineage>
</organism>
<dbReference type="PANTHER" id="PTHR34351:SF2">
    <property type="entry name" value="DUF58 DOMAIN-CONTAINING PROTEIN"/>
    <property type="match status" value="1"/>
</dbReference>
<gene>
    <name evidence="3" type="ORF">ABID49_001225</name>
</gene>
<dbReference type="EMBL" id="JBEPLW010000006">
    <property type="protein sequence ID" value="MET3575340.1"/>
    <property type="molecule type" value="Genomic_DNA"/>
</dbReference>
<sequence>MSGQFHLKVHAERRALAVSLAAVVFLLVALFGKNPLVWSLPLSILLVVIGNYAYVFRAARNIRFRNERTVLRLFPGDEGRLLFSFTNAGRLPVLSASWSAELLDRDGALGGNGKGPDEYRPLLLLGRETAVFPLDVLAAKRGFARYPVLKVSVRDLLGLYTIWLTYTGYVRKEICVYPELRPFQLPARLSRLEPGASPERMSLFEEPTMPRGSRTYRQGDPFGSVAWKETARTGELRTKEFERVVLTRWILAANLPGDRSGQPGERQTEKIFGEIAFAMSVAEKRGIETEVWLNVRMAGARSYLRVPAGLGPSHFTSVLQTLARLPASATVADPTNMYGGISKVAGKGHVLLHFGEAAESAAGMERLLRRKGVPVHLIKPEREVEAG</sequence>
<dbReference type="RefSeq" id="WP_354196411.1">
    <property type="nucleotide sequence ID" value="NZ_JBEPLW010000006.1"/>
</dbReference>
<keyword evidence="4" id="KW-1185">Reference proteome</keyword>
<dbReference type="PANTHER" id="PTHR34351">
    <property type="entry name" value="SLR1927 PROTEIN-RELATED"/>
    <property type="match status" value="1"/>
</dbReference>
<evidence type="ECO:0000313" key="4">
    <source>
        <dbReference type="Proteomes" id="UP001549099"/>
    </source>
</evidence>
<dbReference type="Proteomes" id="UP001549099">
    <property type="component" value="Unassembled WGS sequence"/>
</dbReference>
<reference evidence="3 4" key="1">
    <citation type="submission" date="2024-06" db="EMBL/GenBank/DDBJ databases">
        <title>Genomic Encyclopedia of Type Strains, Phase IV (KMG-IV): sequencing the most valuable type-strain genomes for metagenomic binning, comparative biology and taxonomic classification.</title>
        <authorList>
            <person name="Goeker M."/>
        </authorList>
    </citation>
    <scope>NUCLEOTIDE SEQUENCE [LARGE SCALE GENOMIC DNA]</scope>
    <source>
        <strain evidence="3 4">DSM 26128</strain>
    </source>
</reference>
<dbReference type="Pfam" id="PF01882">
    <property type="entry name" value="DUF58"/>
    <property type="match status" value="1"/>
</dbReference>
<feature type="transmembrane region" description="Helical" evidence="1">
    <location>
        <begin position="15"/>
        <end position="32"/>
    </location>
</feature>
<keyword evidence="1" id="KW-1133">Transmembrane helix</keyword>
<evidence type="ECO:0000256" key="1">
    <source>
        <dbReference type="SAM" id="Phobius"/>
    </source>
</evidence>
<feature type="domain" description="DUF58" evidence="2">
    <location>
        <begin position="213"/>
        <end position="335"/>
    </location>
</feature>
<keyword evidence="1" id="KW-0812">Transmembrane</keyword>
<dbReference type="InterPro" id="IPR002881">
    <property type="entry name" value="DUF58"/>
</dbReference>
<protein>
    <submittedName>
        <fullName evidence="3">Uncharacterized protein (DUF58 family)</fullName>
    </submittedName>
</protein>
<evidence type="ECO:0000313" key="3">
    <source>
        <dbReference type="EMBL" id="MET3575340.1"/>
    </source>
</evidence>
<name>A0ABV2GAM7_9BACL</name>
<evidence type="ECO:0000259" key="2">
    <source>
        <dbReference type="Pfam" id="PF01882"/>
    </source>
</evidence>
<proteinExistence type="predicted"/>
<keyword evidence="1" id="KW-0472">Membrane</keyword>
<feature type="transmembrane region" description="Helical" evidence="1">
    <location>
        <begin position="38"/>
        <end position="56"/>
    </location>
</feature>